<dbReference type="Gene3D" id="3.20.20.70">
    <property type="entry name" value="Aldolase class I"/>
    <property type="match status" value="1"/>
</dbReference>
<dbReference type="EC" id="3.2.1.22" evidence="2"/>
<dbReference type="GO" id="GO:0004557">
    <property type="term" value="F:alpha-galactosidase activity"/>
    <property type="evidence" value="ECO:0007669"/>
    <property type="project" value="UniProtKB-EC"/>
</dbReference>
<feature type="domain" description="Glycoside-hydrolase family GH114 TIM-barrel" evidence="4">
    <location>
        <begin position="83"/>
        <end position="320"/>
    </location>
</feature>
<dbReference type="PANTHER" id="PTHR35273:SF2">
    <property type="entry name" value="ALPHA-GALACTOSIDASE"/>
    <property type="match status" value="1"/>
</dbReference>
<keyword evidence="6" id="KW-1185">Reference proteome</keyword>
<dbReference type="GeneID" id="39589915"/>
<evidence type="ECO:0000256" key="2">
    <source>
        <dbReference type="ARBA" id="ARBA00012755"/>
    </source>
</evidence>
<organism evidence="5 6">
    <name type="scientific">Apiotrichum porosum</name>
    <dbReference type="NCBI Taxonomy" id="105984"/>
    <lineage>
        <taxon>Eukaryota</taxon>
        <taxon>Fungi</taxon>
        <taxon>Dikarya</taxon>
        <taxon>Basidiomycota</taxon>
        <taxon>Agaricomycotina</taxon>
        <taxon>Tremellomycetes</taxon>
        <taxon>Trichosporonales</taxon>
        <taxon>Trichosporonaceae</taxon>
        <taxon>Apiotrichum</taxon>
    </lineage>
</organism>
<keyword evidence="3" id="KW-1133">Transmembrane helix</keyword>
<dbReference type="STRING" id="105984.A0A427XDJ8"/>
<evidence type="ECO:0000256" key="1">
    <source>
        <dbReference type="ARBA" id="ARBA00001255"/>
    </source>
</evidence>
<evidence type="ECO:0000256" key="3">
    <source>
        <dbReference type="SAM" id="Phobius"/>
    </source>
</evidence>
<protein>
    <recommendedName>
        <fullName evidence="2">alpha-galactosidase</fullName>
        <ecNumber evidence="2">3.2.1.22</ecNumber>
    </recommendedName>
</protein>
<sequence>MTDWRQGFKGTDVNTESRVQNRKPRLLKMLVIVGLLLLCVIPLTVGLGVGLAKRHSHRSTPETPHDSEALGRPSLWAPQVGVSWQIVLSQSVKVDAGSTMITPNVDVYVLDLFDTKRETIDRLRRVGKNVVCYFSAGSWEDWREDASDYHTADLGNNLDGWAGERWVNVSAESVRSVMRNRIKLAAEKGCDGIDPDNVDGYENNNGLRLSSQDAVNFVKFLADEARKYNIATGLKNAGYIIHKVLDSVHFSVNEQCVEFSECKTFAPFIKAGKPVFHIEYPEGAPSVSSSERTQICSATGAATGTDKFSTVLKKMNLDGWVQYCTGQSVTTPTA</sequence>
<accession>A0A427XDJ8</accession>
<proteinExistence type="predicted"/>
<feature type="transmembrane region" description="Helical" evidence="3">
    <location>
        <begin position="26"/>
        <end position="52"/>
    </location>
</feature>
<gene>
    <name evidence="5" type="ORF">EHS24_005372</name>
</gene>
<evidence type="ECO:0000259" key="4">
    <source>
        <dbReference type="Pfam" id="PF03537"/>
    </source>
</evidence>
<keyword evidence="3" id="KW-0472">Membrane</keyword>
<dbReference type="Proteomes" id="UP000279236">
    <property type="component" value="Unassembled WGS sequence"/>
</dbReference>
<dbReference type="AlphaFoldDB" id="A0A427XDJ8"/>
<dbReference type="InterPro" id="IPR004352">
    <property type="entry name" value="GH114_TIM-barrel"/>
</dbReference>
<reference evidence="5 6" key="1">
    <citation type="submission" date="2018-11" db="EMBL/GenBank/DDBJ databases">
        <title>Genome sequence of Apiotrichum porosum DSM 27194.</title>
        <authorList>
            <person name="Aliyu H."/>
            <person name="Gorte O."/>
            <person name="Ochsenreither K."/>
        </authorList>
    </citation>
    <scope>NUCLEOTIDE SEQUENCE [LARGE SCALE GENOMIC DNA]</scope>
    <source>
        <strain evidence="5 6">DSM 27194</strain>
    </source>
</reference>
<name>A0A427XDJ8_9TREE</name>
<dbReference type="InterPro" id="IPR013785">
    <property type="entry name" value="Aldolase_TIM"/>
</dbReference>
<dbReference type="PANTHER" id="PTHR35273">
    <property type="entry name" value="ALPHA-1,4 POLYGALACTOSAMINIDASE, PUTATIVE (AFU_ORTHOLOGUE AFUA_3G07890)-RELATED"/>
    <property type="match status" value="1"/>
</dbReference>
<comment type="catalytic activity">
    <reaction evidence="1">
        <text>Hydrolysis of terminal, non-reducing alpha-D-galactose residues in alpha-D-galactosides, including galactose oligosaccharides, galactomannans and galactolipids.</text>
        <dbReference type="EC" id="3.2.1.22"/>
    </reaction>
</comment>
<dbReference type="InterPro" id="IPR017853">
    <property type="entry name" value="GH"/>
</dbReference>
<dbReference type="EMBL" id="RSCE01000021">
    <property type="protein sequence ID" value="RSH76794.1"/>
    <property type="molecule type" value="Genomic_DNA"/>
</dbReference>
<keyword evidence="3" id="KW-0812">Transmembrane</keyword>
<dbReference type="Pfam" id="PF03537">
    <property type="entry name" value="Glyco_hydro_114"/>
    <property type="match status" value="1"/>
</dbReference>
<comment type="caution">
    <text evidence="5">The sequence shown here is derived from an EMBL/GenBank/DDBJ whole genome shotgun (WGS) entry which is preliminary data.</text>
</comment>
<dbReference type="SUPFAM" id="SSF51445">
    <property type="entry name" value="(Trans)glycosidases"/>
    <property type="match status" value="1"/>
</dbReference>
<evidence type="ECO:0000313" key="5">
    <source>
        <dbReference type="EMBL" id="RSH76794.1"/>
    </source>
</evidence>
<evidence type="ECO:0000313" key="6">
    <source>
        <dbReference type="Proteomes" id="UP000279236"/>
    </source>
</evidence>
<dbReference type="RefSeq" id="XP_028471941.1">
    <property type="nucleotide sequence ID" value="XM_028620899.1"/>
</dbReference>
<dbReference type="OrthoDB" id="2108802at2759"/>